<accession>A0ABN7VHI6</accession>
<evidence type="ECO:0000313" key="2">
    <source>
        <dbReference type="Proteomes" id="UP000789901"/>
    </source>
</evidence>
<keyword evidence="2" id="KW-1185">Reference proteome</keyword>
<comment type="caution">
    <text evidence="1">The sequence shown here is derived from an EMBL/GenBank/DDBJ whole genome shotgun (WGS) entry which is preliminary data.</text>
</comment>
<dbReference type="Proteomes" id="UP000789901">
    <property type="component" value="Unassembled WGS sequence"/>
</dbReference>
<organism evidence="1 2">
    <name type="scientific">Gigaspora margarita</name>
    <dbReference type="NCBI Taxonomy" id="4874"/>
    <lineage>
        <taxon>Eukaryota</taxon>
        <taxon>Fungi</taxon>
        <taxon>Fungi incertae sedis</taxon>
        <taxon>Mucoromycota</taxon>
        <taxon>Glomeromycotina</taxon>
        <taxon>Glomeromycetes</taxon>
        <taxon>Diversisporales</taxon>
        <taxon>Gigasporaceae</taxon>
        <taxon>Gigaspora</taxon>
    </lineage>
</organism>
<evidence type="ECO:0000313" key="1">
    <source>
        <dbReference type="EMBL" id="CAG8771842.1"/>
    </source>
</evidence>
<reference evidence="1 2" key="1">
    <citation type="submission" date="2021-06" db="EMBL/GenBank/DDBJ databases">
        <authorList>
            <person name="Kallberg Y."/>
            <person name="Tangrot J."/>
            <person name="Rosling A."/>
        </authorList>
    </citation>
    <scope>NUCLEOTIDE SEQUENCE [LARGE SCALE GENOMIC DNA]</scope>
    <source>
        <strain evidence="1 2">120-4 pot B 10/14</strain>
    </source>
</reference>
<protein>
    <submittedName>
        <fullName evidence="1">19611_t:CDS:1</fullName>
    </submittedName>
</protein>
<name>A0ABN7VHI6_GIGMA</name>
<sequence length="58" mass="6975">MVYTDNCPVLSDTEWRDNCQFPIICNGETLSDWMKRIWDQLMNYKNMLSYCEKDGVFI</sequence>
<proteinExistence type="predicted"/>
<gene>
    <name evidence="1" type="ORF">GMARGA_LOCUS18613</name>
</gene>
<dbReference type="EMBL" id="CAJVQB010014991">
    <property type="protein sequence ID" value="CAG8771842.1"/>
    <property type="molecule type" value="Genomic_DNA"/>
</dbReference>